<proteinExistence type="predicted"/>
<name>A0A0R3W083_TAEAS</name>
<sequence>LPSIASSARNLTQVVPTPLHQQPFAREPVTKGPEGSNLFIYHLPQECGEMDLHNLFSPFGRVLSVKIYMDRDTNQSRGFGACTNLVKRPSNFHVLFHSPTITT</sequence>
<feature type="region of interest" description="Disordered" evidence="3">
    <location>
        <begin position="1"/>
        <end position="33"/>
    </location>
</feature>
<dbReference type="PROSITE" id="PS50102">
    <property type="entry name" value="RRM"/>
    <property type="match status" value="1"/>
</dbReference>
<dbReference type="Pfam" id="PF00076">
    <property type="entry name" value="RRM_1"/>
    <property type="match status" value="1"/>
</dbReference>
<feature type="compositionally biased region" description="Polar residues" evidence="3">
    <location>
        <begin position="1"/>
        <end position="15"/>
    </location>
</feature>
<evidence type="ECO:0000259" key="4">
    <source>
        <dbReference type="PROSITE" id="PS50102"/>
    </source>
</evidence>
<evidence type="ECO:0000256" key="2">
    <source>
        <dbReference type="PROSITE-ProRule" id="PRU00176"/>
    </source>
</evidence>
<dbReference type="GO" id="GO:0003723">
    <property type="term" value="F:RNA binding"/>
    <property type="evidence" value="ECO:0007669"/>
    <property type="project" value="UniProtKB-UniRule"/>
</dbReference>
<organism evidence="5">
    <name type="scientific">Taenia asiatica</name>
    <name type="common">Asian tapeworm</name>
    <dbReference type="NCBI Taxonomy" id="60517"/>
    <lineage>
        <taxon>Eukaryota</taxon>
        <taxon>Metazoa</taxon>
        <taxon>Spiralia</taxon>
        <taxon>Lophotrochozoa</taxon>
        <taxon>Platyhelminthes</taxon>
        <taxon>Cestoda</taxon>
        <taxon>Eucestoda</taxon>
        <taxon>Cyclophyllidea</taxon>
        <taxon>Taeniidae</taxon>
        <taxon>Taenia</taxon>
    </lineage>
</organism>
<protein>
    <submittedName>
        <fullName evidence="5">RRM domain-containing protein</fullName>
    </submittedName>
</protein>
<dbReference type="Gene3D" id="3.30.70.330">
    <property type="match status" value="1"/>
</dbReference>
<dbReference type="InterPro" id="IPR052462">
    <property type="entry name" value="SLIRP/GR-RBP-like"/>
</dbReference>
<dbReference type="InterPro" id="IPR012677">
    <property type="entry name" value="Nucleotide-bd_a/b_plait_sf"/>
</dbReference>
<dbReference type="SUPFAM" id="SSF54928">
    <property type="entry name" value="RNA-binding domain, RBD"/>
    <property type="match status" value="1"/>
</dbReference>
<dbReference type="SMART" id="SM00360">
    <property type="entry name" value="RRM"/>
    <property type="match status" value="1"/>
</dbReference>
<evidence type="ECO:0000256" key="1">
    <source>
        <dbReference type="ARBA" id="ARBA00022884"/>
    </source>
</evidence>
<accession>A0A0R3W083</accession>
<feature type="domain" description="RRM" evidence="4">
    <location>
        <begin position="36"/>
        <end position="80"/>
    </location>
</feature>
<evidence type="ECO:0000256" key="3">
    <source>
        <dbReference type="SAM" id="MobiDB-lite"/>
    </source>
</evidence>
<dbReference type="InterPro" id="IPR035979">
    <property type="entry name" value="RBD_domain_sf"/>
</dbReference>
<dbReference type="InterPro" id="IPR000504">
    <property type="entry name" value="RRM_dom"/>
</dbReference>
<keyword evidence="1 2" id="KW-0694">RNA-binding</keyword>
<dbReference type="AlphaFoldDB" id="A0A0R3W083"/>
<dbReference type="PANTHER" id="PTHR48027">
    <property type="entry name" value="HETEROGENEOUS NUCLEAR RIBONUCLEOPROTEIN 87F-RELATED"/>
    <property type="match status" value="1"/>
</dbReference>
<dbReference type="WBParaSite" id="TASK_0000307701-mRNA-1">
    <property type="protein sequence ID" value="TASK_0000307701-mRNA-1"/>
    <property type="gene ID" value="TASK_0000307701"/>
</dbReference>
<reference evidence="5" key="1">
    <citation type="submission" date="2017-02" db="UniProtKB">
        <authorList>
            <consortium name="WormBaseParasite"/>
        </authorList>
    </citation>
    <scope>IDENTIFICATION</scope>
</reference>
<evidence type="ECO:0000313" key="5">
    <source>
        <dbReference type="WBParaSite" id="TASK_0000307701-mRNA-1"/>
    </source>
</evidence>